<feature type="transmembrane region" description="Helical" evidence="6">
    <location>
        <begin position="377"/>
        <end position="398"/>
    </location>
</feature>
<evidence type="ECO:0000256" key="1">
    <source>
        <dbReference type="ARBA" id="ARBA00004141"/>
    </source>
</evidence>
<feature type="transmembrane region" description="Helical" evidence="6">
    <location>
        <begin position="312"/>
        <end position="331"/>
    </location>
</feature>
<dbReference type="EMBL" id="HBGE01099188">
    <property type="protein sequence ID" value="CAD9182294.1"/>
    <property type="molecule type" value="Transcribed_RNA"/>
</dbReference>
<dbReference type="Pfam" id="PF01566">
    <property type="entry name" value="Nramp"/>
    <property type="match status" value="1"/>
</dbReference>
<sequence length="444" mass="47426">MKFTGPGWLMSIAYIDPGNLEADLQSGALFGYTLLWALLLATTMGLGMQLIAARLGCATRRHLAEHCQEHYPFQIRVFLWVTTECAIIGSDIQEVIGSSIGIKLLFGLPIPVGVVITAVTAFGFLFLERLGTRPLELFFAVLILVLAASMGGLFSVIKPEPAEMLRGLTIPRMPPSAVKQVVGMLGCVIMPHNLFLHSALVQSRVVPTGEEANAIFFFTIESTAAIFMSLLINMSVVAVFSKGFYGSPAASDLGLGSAGHYLGDQYGDYMRVIWALGLCAAGQSSTMTGAYAGQWVMQGYLQLKVSSWKRAIITRSMALCPTLLVAFYFGGGGNDGLDAFNEFLNLVQAVVLPFAVVPLLIFGGSRTIMGGLALSRGAMAVGWTCAILIMAANVYMVLVELDIGAGKIAAGDSRTLCVLGGVLLYLSAVLYVAWVPRSAWSSYS</sequence>
<reference evidence="7" key="1">
    <citation type="submission" date="2021-01" db="EMBL/GenBank/DDBJ databases">
        <authorList>
            <person name="Corre E."/>
            <person name="Pelletier E."/>
            <person name="Niang G."/>
            <person name="Scheremetjew M."/>
            <person name="Finn R."/>
            <person name="Kale V."/>
            <person name="Holt S."/>
            <person name="Cochrane G."/>
            <person name="Meng A."/>
            <person name="Brown T."/>
            <person name="Cohen L."/>
        </authorList>
    </citation>
    <scope>NUCLEOTIDE SEQUENCE</scope>
    <source>
        <strain evidence="7">OF101</strain>
    </source>
</reference>
<feature type="transmembrane region" description="Helical" evidence="6">
    <location>
        <begin position="29"/>
        <end position="52"/>
    </location>
</feature>
<feature type="transmembrane region" description="Helical" evidence="6">
    <location>
        <begin position="343"/>
        <end position="365"/>
    </location>
</feature>
<evidence type="ECO:0000256" key="6">
    <source>
        <dbReference type="SAM" id="Phobius"/>
    </source>
</evidence>
<keyword evidence="5 6" id="KW-0472">Membrane</keyword>
<dbReference type="NCBIfam" id="NF037982">
    <property type="entry name" value="Nramp_1"/>
    <property type="match status" value="1"/>
</dbReference>
<evidence type="ECO:0000256" key="5">
    <source>
        <dbReference type="ARBA" id="ARBA00023136"/>
    </source>
</evidence>
<dbReference type="AlphaFoldDB" id="A0A7S1WR22"/>
<keyword evidence="2" id="KW-0813">Transport</keyword>
<dbReference type="NCBIfam" id="TIGR01197">
    <property type="entry name" value="nramp"/>
    <property type="match status" value="1"/>
</dbReference>
<feature type="transmembrane region" description="Helical" evidence="6">
    <location>
        <begin position="418"/>
        <end position="435"/>
    </location>
</feature>
<feature type="transmembrane region" description="Helical" evidence="6">
    <location>
        <begin position="104"/>
        <end position="125"/>
    </location>
</feature>
<feature type="transmembrane region" description="Helical" evidence="6">
    <location>
        <begin position="137"/>
        <end position="157"/>
    </location>
</feature>
<evidence type="ECO:0000313" key="7">
    <source>
        <dbReference type="EMBL" id="CAD9182294.1"/>
    </source>
</evidence>
<dbReference type="PANTHER" id="PTHR11706:SF33">
    <property type="entry name" value="NATURAL RESISTANCE-ASSOCIATED MACROPHAGE PROTEIN 2"/>
    <property type="match status" value="1"/>
</dbReference>
<dbReference type="PANTHER" id="PTHR11706">
    <property type="entry name" value="SOLUTE CARRIER PROTEIN FAMILY 11 MEMBER"/>
    <property type="match status" value="1"/>
</dbReference>
<evidence type="ECO:0000256" key="4">
    <source>
        <dbReference type="ARBA" id="ARBA00022989"/>
    </source>
</evidence>
<keyword evidence="4 6" id="KW-1133">Transmembrane helix</keyword>
<dbReference type="GO" id="GO:0005384">
    <property type="term" value="F:manganese ion transmembrane transporter activity"/>
    <property type="evidence" value="ECO:0007669"/>
    <property type="project" value="TreeGrafter"/>
</dbReference>
<name>A0A7S1WR22_ALECA</name>
<dbReference type="GO" id="GO:0034755">
    <property type="term" value="P:iron ion transmembrane transport"/>
    <property type="evidence" value="ECO:0007669"/>
    <property type="project" value="TreeGrafter"/>
</dbReference>
<protein>
    <submittedName>
        <fullName evidence="7">Uncharacterized protein</fullName>
    </submittedName>
</protein>
<dbReference type="GO" id="GO:0015086">
    <property type="term" value="F:cadmium ion transmembrane transporter activity"/>
    <property type="evidence" value="ECO:0007669"/>
    <property type="project" value="TreeGrafter"/>
</dbReference>
<comment type="subcellular location">
    <subcellularLocation>
        <location evidence="1">Membrane</location>
        <topology evidence="1">Multi-pass membrane protein</topology>
    </subcellularLocation>
</comment>
<gene>
    <name evidence="7" type="ORF">ACAT0790_LOCUS59066</name>
</gene>
<dbReference type="InterPro" id="IPR001046">
    <property type="entry name" value="NRAMP_fam"/>
</dbReference>
<dbReference type="GO" id="GO:0005886">
    <property type="term" value="C:plasma membrane"/>
    <property type="evidence" value="ECO:0007669"/>
    <property type="project" value="TreeGrafter"/>
</dbReference>
<dbReference type="PRINTS" id="PR00447">
    <property type="entry name" value="NATRESASSCMP"/>
</dbReference>
<proteinExistence type="predicted"/>
<feature type="transmembrane region" description="Helical" evidence="6">
    <location>
        <begin position="177"/>
        <end position="195"/>
    </location>
</feature>
<accession>A0A7S1WR22</accession>
<feature type="transmembrane region" description="Helical" evidence="6">
    <location>
        <begin position="215"/>
        <end position="240"/>
    </location>
</feature>
<keyword evidence="3 6" id="KW-0812">Transmembrane</keyword>
<evidence type="ECO:0000256" key="3">
    <source>
        <dbReference type="ARBA" id="ARBA00022692"/>
    </source>
</evidence>
<organism evidence="7">
    <name type="scientific">Alexandrium catenella</name>
    <name type="common">Red tide dinoflagellate</name>
    <name type="synonym">Gonyaulax catenella</name>
    <dbReference type="NCBI Taxonomy" id="2925"/>
    <lineage>
        <taxon>Eukaryota</taxon>
        <taxon>Sar</taxon>
        <taxon>Alveolata</taxon>
        <taxon>Dinophyceae</taxon>
        <taxon>Gonyaulacales</taxon>
        <taxon>Pyrocystaceae</taxon>
        <taxon>Alexandrium</taxon>
    </lineage>
</organism>
<evidence type="ECO:0000256" key="2">
    <source>
        <dbReference type="ARBA" id="ARBA00022448"/>
    </source>
</evidence>